<keyword evidence="3" id="KW-1185">Reference proteome</keyword>
<dbReference type="Proteomes" id="UP000441585">
    <property type="component" value="Unassembled WGS sequence"/>
</dbReference>
<evidence type="ECO:0000313" key="2">
    <source>
        <dbReference type="EMBL" id="MRX56391.1"/>
    </source>
</evidence>
<dbReference type="Pfam" id="PF11188">
    <property type="entry name" value="DUF2975"/>
    <property type="match status" value="1"/>
</dbReference>
<name>A0A6I2MIN5_9BACI</name>
<dbReference type="InterPro" id="IPR021354">
    <property type="entry name" value="DUF2975"/>
</dbReference>
<feature type="transmembrane region" description="Helical" evidence="1">
    <location>
        <begin position="123"/>
        <end position="144"/>
    </location>
</feature>
<keyword evidence="1" id="KW-0812">Transmembrane</keyword>
<dbReference type="AlphaFoldDB" id="A0A6I2MIN5"/>
<proteinExistence type="predicted"/>
<sequence length="158" mass="17415">MNRGTILFLYAAVFVMGITVLCLCLFWLPGLADYTAELFPEFAYLKWPVLAGVYLTVIPFYYALLQAIKLLRFIDNKQAFTDHAVTSLQQIKLCALIITIIYTAGIIVLSTQNAMNAGLALKGFIIIFAALTIALFAAVLHALFSSALKMKAEIDLTV</sequence>
<protein>
    <submittedName>
        <fullName evidence="2">DUF2975 domain-containing protein</fullName>
    </submittedName>
</protein>
<gene>
    <name evidence="2" type="ORF">GJU41_20740</name>
</gene>
<evidence type="ECO:0000313" key="3">
    <source>
        <dbReference type="Proteomes" id="UP000441585"/>
    </source>
</evidence>
<accession>A0A6I2MIN5</accession>
<keyword evidence="1" id="KW-1133">Transmembrane helix</keyword>
<feature type="transmembrane region" description="Helical" evidence="1">
    <location>
        <begin position="91"/>
        <end position="111"/>
    </location>
</feature>
<dbReference type="RefSeq" id="WP_154319461.1">
    <property type="nucleotide sequence ID" value="NZ_CAJGAA010000005.1"/>
</dbReference>
<organism evidence="2 3">
    <name type="scientific">Metabacillus idriensis</name>
    <dbReference type="NCBI Taxonomy" id="324768"/>
    <lineage>
        <taxon>Bacteria</taxon>
        <taxon>Bacillati</taxon>
        <taxon>Bacillota</taxon>
        <taxon>Bacilli</taxon>
        <taxon>Bacillales</taxon>
        <taxon>Bacillaceae</taxon>
        <taxon>Metabacillus</taxon>
    </lineage>
</organism>
<feature type="transmembrane region" description="Helical" evidence="1">
    <location>
        <begin position="49"/>
        <end position="71"/>
    </location>
</feature>
<dbReference type="EMBL" id="WKKF01000012">
    <property type="protein sequence ID" value="MRX56391.1"/>
    <property type="molecule type" value="Genomic_DNA"/>
</dbReference>
<reference evidence="2 3" key="1">
    <citation type="submission" date="2019-11" db="EMBL/GenBank/DDBJ databases">
        <title>Bacillus idriensis genome.</title>
        <authorList>
            <person name="Konopka E.N."/>
            <person name="Newman J.D."/>
        </authorList>
    </citation>
    <scope>NUCLEOTIDE SEQUENCE [LARGE SCALE GENOMIC DNA]</scope>
    <source>
        <strain evidence="2 3">DSM 19097</strain>
    </source>
</reference>
<feature type="transmembrane region" description="Helical" evidence="1">
    <location>
        <begin position="7"/>
        <end position="29"/>
    </location>
</feature>
<keyword evidence="1" id="KW-0472">Membrane</keyword>
<comment type="caution">
    <text evidence="2">The sequence shown here is derived from an EMBL/GenBank/DDBJ whole genome shotgun (WGS) entry which is preliminary data.</text>
</comment>
<evidence type="ECO:0000256" key="1">
    <source>
        <dbReference type="SAM" id="Phobius"/>
    </source>
</evidence>